<dbReference type="OrthoDB" id="1467455at2"/>
<name>A0A328YJI6_9FLAO</name>
<evidence type="ECO:0000313" key="2">
    <source>
        <dbReference type="Proteomes" id="UP000248840"/>
    </source>
</evidence>
<sequence>MKNIEQSNWWEHNHFINGYGKFPYVILKVGCALYMQIPIHFNKDGDFVNYPGTHVNGISEIDLSTYNHDKLCSLHEKIIEHCQWMKNKIETDRNRTIKMCLVEGPDISYYFEGDTIEFSTSIPSGGNLITQDYKVIGMNVKHYL</sequence>
<gene>
    <name evidence="1" type="ORF">CLV55_1039</name>
</gene>
<dbReference type="RefSeq" id="WP_112112496.1">
    <property type="nucleotide sequence ID" value="NZ_QLSZ01000003.1"/>
</dbReference>
<dbReference type="EMBL" id="QLSZ01000003">
    <property type="protein sequence ID" value="RAR73690.1"/>
    <property type="molecule type" value="Genomic_DNA"/>
</dbReference>
<proteinExistence type="predicted"/>
<evidence type="ECO:0000313" key="1">
    <source>
        <dbReference type="EMBL" id="RAR73690.1"/>
    </source>
</evidence>
<accession>A0A328YJI6</accession>
<keyword evidence="2" id="KW-1185">Reference proteome</keyword>
<reference evidence="1 2" key="1">
    <citation type="submission" date="2018-06" db="EMBL/GenBank/DDBJ databases">
        <title>Genomic Encyclopedia of Archaeal and Bacterial Type Strains, Phase II (KMG-II): from individual species to whole genera.</title>
        <authorList>
            <person name="Goeker M."/>
        </authorList>
    </citation>
    <scope>NUCLEOTIDE SEQUENCE [LARGE SCALE GENOMIC DNA]</scope>
    <source>
        <strain evidence="1 2">DSM 25663</strain>
    </source>
</reference>
<dbReference type="Proteomes" id="UP000248840">
    <property type="component" value="Unassembled WGS sequence"/>
</dbReference>
<protein>
    <submittedName>
        <fullName evidence="1">Uncharacterized protein</fullName>
    </submittedName>
</protein>
<comment type="caution">
    <text evidence="1">The sequence shown here is derived from an EMBL/GenBank/DDBJ whole genome shotgun (WGS) entry which is preliminary data.</text>
</comment>
<dbReference type="AlphaFoldDB" id="A0A328YJI6"/>
<organism evidence="1 2">
    <name type="scientific">Flavobacterium aciduliphilum</name>
    <dbReference type="NCBI Taxonomy" id="1101402"/>
    <lineage>
        <taxon>Bacteria</taxon>
        <taxon>Pseudomonadati</taxon>
        <taxon>Bacteroidota</taxon>
        <taxon>Flavobacteriia</taxon>
        <taxon>Flavobacteriales</taxon>
        <taxon>Flavobacteriaceae</taxon>
        <taxon>Flavobacterium</taxon>
    </lineage>
</organism>